<accession>A0A1X4NHA2</accession>
<gene>
    <name evidence="1" type="ORF">MGEO_16815</name>
</gene>
<dbReference type="Proteomes" id="UP000193926">
    <property type="component" value="Unassembled WGS sequence"/>
</dbReference>
<dbReference type="STRING" id="1123756.MGEO_16815"/>
<reference evidence="1 2" key="1">
    <citation type="submission" date="2014-03" db="EMBL/GenBank/DDBJ databases">
        <title>The draft genome sequence of Marivita geojedonensis KCTC 23882.</title>
        <authorList>
            <person name="Lai Q."/>
            <person name="Shao Z."/>
        </authorList>
    </citation>
    <scope>NUCLEOTIDE SEQUENCE [LARGE SCALE GENOMIC DNA]</scope>
    <source>
        <strain evidence="1 2">DPG-138</strain>
    </source>
</reference>
<keyword evidence="2" id="KW-1185">Reference proteome</keyword>
<organism evidence="1 2">
    <name type="scientific">Marivita geojedonensis</name>
    <dbReference type="NCBI Taxonomy" id="1123756"/>
    <lineage>
        <taxon>Bacteria</taxon>
        <taxon>Pseudomonadati</taxon>
        <taxon>Pseudomonadota</taxon>
        <taxon>Alphaproteobacteria</taxon>
        <taxon>Rhodobacterales</taxon>
        <taxon>Roseobacteraceae</taxon>
        <taxon>Marivita</taxon>
    </lineage>
</organism>
<evidence type="ECO:0000313" key="1">
    <source>
        <dbReference type="EMBL" id="OSQ46770.1"/>
    </source>
</evidence>
<protein>
    <submittedName>
        <fullName evidence="1">Uncharacterized protein</fullName>
    </submittedName>
</protein>
<evidence type="ECO:0000313" key="2">
    <source>
        <dbReference type="Proteomes" id="UP000193926"/>
    </source>
</evidence>
<name>A0A1X4NHA2_9RHOB</name>
<sequence>MSKQQAHIAIVDAVDFYEQWPILRQRAEKLVETQQMTKEDALLLHWMIRMVDMVGPRDIPSDDASDRR</sequence>
<dbReference type="EMBL" id="JFKC01000022">
    <property type="protein sequence ID" value="OSQ46770.1"/>
    <property type="molecule type" value="Genomic_DNA"/>
</dbReference>
<dbReference type="RefSeq" id="WP_085640525.1">
    <property type="nucleotide sequence ID" value="NZ_JFKC01000022.1"/>
</dbReference>
<dbReference type="OrthoDB" id="8480178at2"/>
<dbReference type="AlphaFoldDB" id="A0A1X4NHA2"/>
<comment type="caution">
    <text evidence="1">The sequence shown here is derived from an EMBL/GenBank/DDBJ whole genome shotgun (WGS) entry which is preliminary data.</text>
</comment>
<proteinExistence type="predicted"/>